<dbReference type="InterPro" id="IPR003593">
    <property type="entry name" value="AAA+_ATPase"/>
</dbReference>
<evidence type="ECO:0000259" key="17">
    <source>
        <dbReference type="PROSITE" id="PS50045"/>
    </source>
</evidence>
<dbReference type="InterPro" id="IPR009057">
    <property type="entry name" value="Homeodomain-like_sf"/>
</dbReference>
<dbReference type="GO" id="GO:0005524">
    <property type="term" value="F:ATP binding"/>
    <property type="evidence" value="ECO:0007669"/>
    <property type="project" value="UniProtKB-KW"/>
</dbReference>
<dbReference type="FunFam" id="3.40.50.300:FF:000006">
    <property type="entry name" value="DNA-binding transcriptional regulator NtrC"/>
    <property type="match status" value="1"/>
</dbReference>
<dbReference type="Gene3D" id="1.10.8.60">
    <property type="match status" value="1"/>
</dbReference>
<dbReference type="SUPFAM" id="SSF52172">
    <property type="entry name" value="CheY-like"/>
    <property type="match status" value="1"/>
</dbReference>
<dbReference type="AlphaFoldDB" id="A0A5C1AJ69"/>
<dbReference type="RefSeq" id="WP_149112322.1">
    <property type="nucleotide sequence ID" value="NZ_CP042425.1"/>
</dbReference>
<dbReference type="PROSITE" id="PS50045">
    <property type="entry name" value="SIGMA54_INTERACT_4"/>
    <property type="match status" value="1"/>
</dbReference>
<dbReference type="GO" id="GO:0043565">
    <property type="term" value="F:sequence-specific DNA binding"/>
    <property type="evidence" value="ECO:0007669"/>
    <property type="project" value="InterPro"/>
</dbReference>
<dbReference type="InterPro" id="IPR027417">
    <property type="entry name" value="P-loop_NTPase"/>
</dbReference>
<protein>
    <recommendedName>
        <fullName evidence="2">DNA-binding transcriptional regulator NtrC</fullName>
    </recommendedName>
    <alternativeName>
        <fullName evidence="14">Nitrogen regulation protein NR(I)</fullName>
    </alternativeName>
    <alternativeName>
        <fullName evidence="15">Nitrogen regulator I</fullName>
    </alternativeName>
</protein>
<dbReference type="PROSITE" id="PS00676">
    <property type="entry name" value="SIGMA54_INTERACT_2"/>
    <property type="match status" value="1"/>
</dbReference>
<evidence type="ECO:0000256" key="14">
    <source>
        <dbReference type="ARBA" id="ARBA00029881"/>
    </source>
</evidence>
<evidence type="ECO:0000256" key="13">
    <source>
        <dbReference type="ARBA" id="ARBA00023231"/>
    </source>
</evidence>
<dbReference type="InterPro" id="IPR002078">
    <property type="entry name" value="Sigma_54_int"/>
</dbReference>
<proteinExistence type="predicted"/>
<dbReference type="KEGG" id="lrs:PX52LOC_04756"/>
<dbReference type="GO" id="GO:0006355">
    <property type="term" value="P:regulation of DNA-templated transcription"/>
    <property type="evidence" value="ECO:0007669"/>
    <property type="project" value="InterPro"/>
</dbReference>
<dbReference type="Proteomes" id="UP000324974">
    <property type="component" value="Chromosome"/>
</dbReference>
<dbReference type="Gene3D" id="3.40.50.2300">
    <property type="match status" value="1"/>
</dbReference>
<evidence type="ECO:0000256" key="8">
    <source>
        <dbReference type="ARBA" id="ARBA00023012"/>
    </source>
</evidence>
<dbReference type="Pfam" id="PF25601">
    <property type="entry name" value="AAA_lid_14"/>
    <property type="match status" value="1"/>
</dbReference>
<gene>
    <name evidence="19" type="ORF">PX52LOC_04756</name>
</gene>
<evidence type="ECO:0000256" key="15">
    <source>
        <dbReference type="ARBA" id="ARBA00031910"/>
    </source>
</evidence>
<evidence type="ECO:0000256" key="1">
    <source>
        <dbReference type="ARBA" id="ARBA00004496"/>
    </source>
</evidence>
<evidence type="ECO:0000313" key="19">
    <source>
        <dbReference type="EMBL" id="QEL17752.1"/>
    </source>
</evidence>
<evidence type="ECO:0000256" key="4">
    <source>
        <dbReference type="ARBA" id="ARBA00022491"/>
    </source>
</evidence>
<dbReference type="OrthoDB" id="9803970at2"/>
<keyword evidence="6" id="KW-0547">Nucleotide-binding</keyword>
<dbReference type="GO" id="GO:0000160">
    <property type="term" value="P:phosphorelay signal transduction system"/>
    <property type="evidence" value="ECO:0007669"/>
    <property type="project" value="UniProtKB-KW"/>
</dbReference>
<dbReference type="InterPro" id="IPR025662">
    <property type="entry name" value="Sigma_54_int_dom_ATP-bd_1"/>
</dbReference>
<evidence type="ECO:0000256" key="9">
    <source>
        <dbReference type="ARBA" id="ARBA00023015"/>
    </source>
</evidence>
<dbReference type="PANTHER" id="PTHR32071">
    <property type="entry name" value="TRANSCRIPTIONAL REGULATORY PROTEIN"/>
    <property type="match status" value="1"/>
</dbReference>
<keyword evidence="10" id="KW-0238">DNA-binding</keyword>
<dbReference type="SMART" id="SM00448">
    <property type="entry name" value="REC"/>
    <property type="match status" value="1"/>
</dbReference>
<dbReference type="SMART" id="SM00382">
    <property type="entry name" value="AAA"/>
    <property type="match status" value="1"/>
</dbReference>
<reference evidence="20" key="1">
    <citation type="submission" date="2019-08" db="EMBL/GenBank/DDBJ databases">
        <title>Limnoglobus roseus gen. nov., sp. nov., a novel freshwater planctomycete with a giant genome from the family Gemmataceae.</title>
        <authorList>
            <person name="Kulichevskaya I.S."/>
            <person name="Naumoff D.G."/>
            <person name="Miroshnikov K."/>
            <person name="Ivanova A."/>
            <person name="Philippov D.A."/>
            <person name="Hakobyan A."/>
            <person name="Rijpstra I.C."/>
            <person name="Sinninghe Damste J.S."/>
            <person name="Liesack W."/>
            <person name="Dedysh S.N."/>
        </authorList>
    </citation>
    <scope>NUCLEOTIDE SEQUENCE [LARGE SCALE GENOMIC DNA]</scope>
    <source>
        <strain evidence="20">PX52</strain>
    </source>
</reference>
<accession>A0A5C1AJ69</accession>
<dbReference type="Gene3D" id="3.40.50.300">
    <property type="entry name" value="P-loop containing nucleotide triphosphate hydrolases"/>
    <property type="match status" value="1"/>
</dbReference>
<feature type="modified residue" description="4-aspartylphosphate" evidence="16">
    <location>
        <position position="52"/>
    </location>
</feature>
<dbReference type="CDD" id="cd00009">
    <property type="entry name" value="AAA"/>
    <property type="match status" value="1"/>
</dbReference>
<evidence type="ECO:0000313" key="20">
    <source>
        <dbReference type="Proteomes" id="UP000324974"/>
    </source>
</evidence>
<evidence type="ECO:0000256" key="10">
    <source>
        <dbReference type="ARBA" id="ARBA00023125"/>
    </source>
</evidence>
<evidence type="ECO:0000256" key="7">
    <source>
        <dbReference type="ARBA" id="ARBA00022840"/>
    </source>
</evidence>
<dbReference type="InterPro" id="IPR001789">
    <property type="entry name" value="Sig_transdc_resp-reg_receiver"/>
</dbReference>
<name>A0A5C1AJ69_9BACT</name>
<comment type="subcellular location">
    <subcellularLocation>
        <location evidence="1">Cytoplasm</location>
    </subcellularLocation>
</comment>
<dbReference type="SUPFAM" id="SSF46689">
    <property type="entry name" value="Homeodomain-like"/>
    <property type="match status" value="1"/>
</dbReference>
<dbReference type="PROSITE" id="PS00675">
    <property type="entry name" value="SIGMA54_INTERACT_1"/>
    <property type="match status" value="1"/>
</dbReference>
<keyword evidence="3" id="KW-0963">Cytoplasm</keyword>
<keyword evidence="8" id="KW-0902">Two-component regulatory system</keyword>
<dbReference type="SUPFAM" id="SSF52540">
    <property type="entry name" value="P-loop containing nucleoside triphosphate hydrolases"/>
    <property type="match status" value="1"/>
</dbReference>
<dbReference type="Pfam" id="PF00158">
    <property type="entry name" value="Sigma54_activat"/>
    <property type="match status" value="1"/>
</dbReference>
<keyword evidence="13" id="KW-0535">Nitrogen fixation</keyword>
<keyword evidence="12" id="KW-0804">Transcription</keyword>
<keyword evidence="5 16" id="KW-0597">Phosphoprotein</keyword>
<evidence type="ECO:0000256" key="11">
    <source>
        <dbReference type="ARBA" id="ARBA00023159"/>
    </source>
</evidence>
<evidence type="ECO:0000256" key="5">
    <source>
        <dbReference type="ARBA" id="ARBA00022553"/>
    </source>
</evidence>
<evidence type="ECO:0000256" key="12">
    <source>
        <dbReference type="ARBA" id="ARBA00023163"/>
    </source>
</evidence>
<keyword evidence="7" id="KW-0067">ATP-binding</keyword>
<evidence type="ECO:0000256" key="16">
    <source>
        <dbReference type="PROSITE-ProRule" id="PRU00169"/>
    </source>
</evidence>
<feature type="domain" description="Sigma-54 factor interaction" evidence="17">
    <location>
        <begin position="143"/>
        <end position="372"/>
    </location>
</feature>
<evidence type="ECO:0000256" key="2">
    <source>
        <dbReference type="ARBA" id="ARBA00019059"/>
    </source>
</evidence>
<dbReference type="PANTHER" id="PTHR32071:SF95">
    <property type="entry name" value="DNA-BINDING TRANSCRIPTIONAL REGULATOR NTRC"/>
    <property type="match status" value="1"/>
</dbReference>
<dbReference type="Gene3D" id="1.10.10.60">
    <property type="entry name" value="Homeodomain-like"/>
    <property type="match status" value="1"/>
</dbReference>
<dbReference type="InterPro" id="IPR002197">
    <property type="entry name" value="HTH_Fis"/>
</dbReference>
<keyword evidence="11" id="KW-0010">Activator</keyword>
<evidence type="ECO:0000256" key="6">
    <source>
        <dbReference type="ARBA" id="ARBA00022741"/>
    </source>
</evidence>
<feature type="domain" description="Response regulatory" evidence="18">
    <location>
        <begin position="3"/>
        <end position="117"/>
    </location>
</feature>
<dbReference type="EMBL" id="CP042425">
    <property type="protein sequence ID" value="QEL17752.1"/>
    <property type="molecule type" value="Genomic_DNA"/>
</dbReference>
<keyword evidence="9" id="KW-0805">Transcription regulation</keyword>
<organism evidence="19 20">
    <name type="scientific">Limnoglobus roseus</name>
    <dbReference type="NCBI Taxonomy" id="2598579"/>
    <lineage>
        <taxon>Bacteria</taxon>
        <taxon>Pseudomonadati</taxon>
        <taxon>Planctomycetota</taxon>
        <taxon>Planctomycetia</taxon>
        <taxon>Gemmatales</taxon>
        <taxon>Gemmataceae</taxon>
        <taxon>Limnoglobus</taxon>
    </lineage>
</organism>
<dbReference type="Pfam" id="PF00072">
    <property type="entry name" value="Response_reg"/>
    <property type="match status" value="1"/>
</dbReference>
<keyword evidence="4" id="KW-0678">Repressor</keyword>
<dbReference type="InterPro" id="IPR058031">
    <property type="entry name" value="AAA_lid_NorR"/>
</dbReference>
<sequence>MPTLLLVDDEPNVLYTLELGLAADGVEIVTARTGKGALRAVRSTPPDAVILDVKLPDMSGLDVFDAVRAIDPRLPVVIITAHGTTETAIEATKRGAFEYLLKPVDLHHLQGVVARAFDLRRMRAVPAVLAPDGADTDAAADAIVGRSPAMQEVFKAVGRVTAQDVPVLILGESGTGKELVARAIYQHSRRADKPFLAINCAAIPEALLESELFGHERGAFTGADRQRVGKFEQADGGTLFLDEVGDMAPATQAKMLRLLQEQRFERVGSSRTIAVDVRVIAATNRDLEVMVAAGTFRGDLLYRLNGFTLHLPPLRDRKDDLPLLADHFRRAANHKLGKAVRAFAPDAVRLIEAHDWPGNVRELQSAVRFAVVQAVGDVVVPDDLPRSLRGAPVTATPAVADNLDVTVLTHDLLARGEEDIYAKVGRAVDRAVLDLVLRHAGGNQVTASQLLGISRTTLRAKLQALGLVIEKQVRADG</sequence>
<evidence type="ECO:0000256" key="3">
    <source>
        <dbReference type="ARBA" id="ARBA00022490"/>
    </source>
</evidence>
<dbReference type="GO" id="GO:0005737">
    <property type="term" value="C:cytoplasm"/>
    <property type="evidence" value="ECO:0007669"/>
    <property type="project" value="UniProtKB-SubCell"/>
</dbReference>
<keyword evidence="20" id="KW-1185">Reference proteome</keyword>
<dbReference type="PRINTS" id="PR01590">
    <property type="entry name" value="HTHFIS"/>
</dbReference>
<dbReference type="Pfam" id="PF02954">
    <property type="entry name" value="HTH_8"/>
    <property type="match status" value="1"/>
</dbReference>
<dbReference type="InterPro" id="IPR011006">
    <property type="entry name" value="CheY-like_superfamily"/>
</dbReference>
<dbReference type="PROSITE" id="PS50110">
    <property type="entry name" value="RESPONSE_REGULATORY"/>
    <property type="match status" value="1"/>
</dbReference>
<dbReference type="InterPro" id="IPR025943">
    <property type="entry name" value="Sigma_54_int_dom_ATP-bd_2"/>
</dbReference>
<evidence type="ECO:0000259" key="18">
    <source>
        <dbReference type="PROSITE" id="PS50110"/>
    </source>
</evidence>